<dbReference type="InterPro" id="IPR035421">
    <property type="entry name" value="Terminase_6C"/>
</dbReference>
<evidence type="ECO:0000256" key="1">
    <source>
        <dbReference type="ARBA" id="ARBA00022612"/>
    </source>
</evidence>
<name>A0A511NBS2_DEIC1</name>
<dbReference type="Pfam" id="PF03237">
    <property type="entry name" value="Terminase_6N"/>
    <property type="match status" value="1"/>
</dbReference>
<proteinExistence type="predicted"/>
<dbReference type="Proteomes" id="UP000321306">
    <property type="component" value="Unassembled WGS sequence"/>
</dbReference>
<dbReference type="Gene3D" id="3.30.420.240">
    <property type="match status" value="1"/>
</dbReference>
<accession>A0A511NBS2</accession>
<dbReference type="EMBL" id="BJXB01000053">
    <property type="protein sequence ID" value="GEM50016.1"/>
    <property type="molecule type" value="Genomic_DNA"/>
</dbReference>
<protein>
    <recommendedName>
        <fullName evidence="2">Terminase large subunit gp17-like C-terminal domain-containing protein</fullName>
    </recommendedName>
</protein>
<evidence type="ECO:0000313" key="4">
    <source>
        <dbReference type="Proteomes" id="UP000321306"/>
    </source>
</evidence>
<dbReference type="InterPro" id="IPR027417">
    <property type="entry name" value="P-loop_NTPase"/>
</dbReference>
<dbReference type="AlphaFoldDB" id="A0A511NBS2"/>
<keyword evidence="1" id="KW-1188">Viral release from host cell</keyword>
<keyword evidence="4" id="KW-1185">Reference proteome</keyword>
<evidence type="ECO:0000313" key="3">
    <source>
        <dbReference type="EMBL" id="GEM50016.1"/>
    </source>
</evidence>
<reference evidence="3 4" key="1">
    <citation type="submission" date="2019-07" db="EMBL/GenBank/DDBJ databases">
        <title>Whole genome shotgun sequence of Deinococcus cellulosilyticus NBRC 106333.</title>
        <authorList>
            <person name="Hosoyama A."/>
            <person name="Uohara A."/>
            <person name="Ohji S."/>
            <person name="Ichikawa N."/>
        </authorList>
    </citation>
    <scope>NUCLEOTIDE SEQUENCE [LARGE SCALE GENOMIC DNA]</scope>
    <source>
        <strain evidence="3 4">NBRC 106333</strain>
    </source>
</reference>
<organism evidence="3 4">
    <name type="scientific">Deinococcus cellulosilyticus (strain DSM 18568 / NBRC 106333 / KACC 11606 / 5516J-15)</name>
    <dbReference type="NCBI Taxonomy" id="1223518"/>
    <lineage>
        <taxon>Bacteria</taxon>
        <taxon>Thermotogati</taxon>
        <taxon>Deinococcota</taxon>
        <taxon>Deinococci</taxon>
        <taxon>Deinococcales</taxon>
        <taxon>Deinococcaceae</taxon>
        <taxon>Deinococcus</taxon>
    </lineage>
</organism>
<comment type="caution">
    <text evidence="3">The sequence shown here is derived from an EMBL/GenBank/DDBJ whole genome shotgun (WGS) entry which is preliminary data.</text>
</comment>
<dbReference type="Pfam" id="PF17289">
    <property type="entry name" value="Terminase_6C"/>
    <property type="match status" value="1"/>
</dbReference>
<gene>
    <name evidence="3" type="ORF">DC3_56510</name>
</gene>
<dbReference type="RefSeq" id="WP_186816315.1">
    <property type="nucleotide sequence ID" value="NZ_BJXB01000053.1"/>
</dbReference>
<feature type="domain" description="Terminase large subunit gp17-like C-terminal" evidence="2">
    <location>
        <begin position="268"/>
        <end position="416"/>
    </location>
</feature>
<sequence>MPKPNKGLLLPYQKSWVLDKRRFKIGLMSRQSGKSFGATLEYVDDSVTHKDTYIYLSSGERQAAELADKAKTHLQAYQMAAKEFEDRFLGETGFECKKLELKLPNGSRHIFVPANPDTVRGFSGNVLWDEADIHPLNKEIWGALFPIITRHKRYKLRLISTPKLQGQFKDIWDEAWDSTLNQPRAESIWSAHKITIHDAVNQGLDVDPDELKRALKNDLMWQQEYLLEWVDEDTVLLPYSIIMAAESQAATMEYLGNMLNAAGELYLGVDIAWERHLFVIWLLEKVGDLFITRAVIRMHKPTVKEARERLFSLIPFCVRVAIDATGPGIQMAKEAKELFGLKVEGVTFNNKNKEDMAVTTKRVLEDRKFLIPAEEGVREAFHAIRVMRTPNGALRFDAESTDQGHADEFWAAALALSIAVQKSSPYQASRRKSSRR</sequence>
<dbReference type="Gene3D" id="3.40.50.300">
    <property type="entry name" value="P-loop containing nucleotide triphosphate hydrolases"/>
    <property type="match status" value="1"/>
</dbReference>
<evidence type="ECO:0000259" key="2">
    <source>
        <dbReference type="Pfam" id="PF17289"/>
    </source>
</evidence>